<feature type="signal peptide" evidence="3">
    <location>
        <begin position="1"/>
        <end position="26"/>
    </location>
</feature>
<dbReference type="SUPFAM" id="SSF53474">
    <property type="entry name" value="alpha/beta-Hydrolases"/>
    <property type="match status" value="1"/>
</dbReference>
<feature type="domain" description="DUF306" evidence="5">
    <location>
        <begin position="543"/>
        <end position="652"/>
    </location>
</feature>
<evidence type="ECO:0000256" key="2">
    <source>
        <dbReference type="ARBA" id="ARBA00022801"/>
    </source>
</evidence>
<dbReference type="RefSeq" id="WP_023173149.1">
    <property type="nucleotide sequence ID" value="NC_022600.1"/>
</dbReference>
<dbReference type="KEGG" id="glj:GKIL_1779"/>
<feature type="chain" id="PRO_5005147811" description="Carboxylic ester hydrolase" evidence="3">
    <location>
        <begin position="27"/>
        <end position="665"/>
    </location>
</feature>
<dbReference type="InterPro" id="IPR029058">
    <property type="entry name" value="AB_hydrolase_fold"/>
</dbReference>
<dbReference type="HOGENOM" id="CLU_006586_16_4_3"/>
<keyword evidence="7" id="KW-1185">Reference proteome</keyword>
<dbReference type="InterPro" id="IPR019826">
    <property type="entry name" value="Carboxylesterase_B_AS"/>
</dbReference>
<feature type="domain" description="Carboxylesterase type B" evidence="4">
    <location>
        <begin position="396"/>
        <end position="509"/>
    </location>
</feature>
<dbReference type="PROSITE" id="PS00122">
    <property type="entry name" value="CARBOXYLESTERASE_B_1"/>
    <property type="match status" value="1"/>
</dbReference>
<dbReference type="ESTHER" id="9cyan-u5qk25">
    <property type="family name" value="Carb_B_Bacteria"/>
</dbReference>
<dbReference type="AlphaFoldDB" id="U5QK25"/>
<evidence type="ECO:0000256" key="3">
    <source>
        <dbReference type="RuleBase" id="RU361235"/>
    </source>
</evidence>
<dbReference type="OrthoDB" id="9788807at2"/>
<dbReference type="Pfam" id="PF03724">
    <property type="entry name" value="META"/>
    <property type="match status" value="1"/>
</dbReference>
<dbReference type="InterPro" id="IPR002018">
    <property type="entry name" value="CarbesteraseB"/>
</dbReference>
<dbReference type="eggNOG" id="COG3187">
    <property type="taxonomic scope" value="Bacteria"/>
</dbReference>
<dbReference type="EC" id="3.1.1.-" evidence="3"/>
<protein>
    <recommendedName>
        <fullName evidence="3">Carboxylic ester hydrolase</fullName>
        <ecNumber evidence="3">3.1.1.-</ecNumber>
    </recommendedName>
</protein>
<dbReference type="GO" id="GO:0016787">
    <property type="term" value="F:hydrolase activity"/>
    <property type="evidence" value="ECO:0007669"/>
    <property type="project" value="UniProtKB-KW"/>
</dbReference>
<gene>
    <name evidence="6" type="primary">pnbA</name>
    <name evidence="6" type="ORF">GKIL_1779</name>
</gene>
<evidence type="ECO:0000256" key="1">
    <source>
        <dbReference type="ARBA" id="ARBA00005964"/>
    </source>
</evidence>
<accession>U5QK25</accession>
<dbReference type="Proteomes" id="UP000017396">
    <property type="component" value="Chromosome"/>
</dbReference>
<name>U5QK25_GLOK1</name>
<dbReference type="Pfam" id="PF00135">
    <property type="entry name" value="COesterase"/>
    <property type="match status" value="2"/>
</dbReference>
<comment type="similarity">
    <text evidence="1 3">Belongs to the type-B carboxylesterase/lipase family.</text>
</comment>
<dbReference type="InterPro" id="IPR005184">
    <property type="entry name" value="DUF306_Meta_HslJ"/>
</dbReference>
<dbReference type="PANTHER" id="PTHR11559">
    <property type="entry name" value="CARBOXYLESTERASE"/>
    <property type="match status" value="1"/>
</dbReference>
<dbReference type="Gene3D" id="2.40.128.270">
    <property type="match status" value="1"/>
</dbReference>
<sequence>MPKNRLLVAAMTLLFASACFSRGAEARTQEQTIKLDTGLVRGVPSGGVLAFKGIPYAAQPVGDRRWQPPQPAPAWKGVRRAAAYGHDCVQFPIPGDAGASGSARGEDCLVLNVWRPAKIQPGSKLPVMVWLHGGGFLNGAASVPFFNGSQFAREGVILVSPNYRLGRLGFFAHPALSAENRRPLANYAFLDQLAALRWVQRNIAAFGGDPNRVTIVGESAGGISVVHLLTWPTAQGLFQRAAVLSGGGRSYIVQYRKLKEAIGPLPSAEASGLAFARSVGVDDTGPAGLAALRALPAIKVNGDMSMAALLTKPPTYTGGPVNEGDVVTAQPEQNILKGNLARVPLIVGSTGADLPGDFPPDKTRPLDFFGADSEVARRLYDPLGRLKANQLSTLIAVDMTMQEPARFLARQMSTGGAPAWLYRFDYVADSLRPRVTSAEHAGELGFLFDQLGARYGKNVSKRDRTVARTFHRYFANFARTGDPNGAGLPEWPKFDPTKFDLMVFQNNGTARSQPDPWRERLALVERQLDARAAAADPQPSSPALAGTAWQLVKFQSGDGTTLTPDDKARYTVAFGEDGRVAVRIDCNRGAGSWKSTAPNALQFGPLALTRAFCPRPSLGDRVSRDWPAIRSYTLKDGHLFLSLMADGGIYEFEPLIEANPTRPKP</sequence>
<evidence type="ECO:0000259" key="5">
    <source>
        <dbReference type="Pfam" id="PF03724"/>
    </source>
</evidence>
<evidence type="ECO:0000313" key="6">
    <source>
        <dbReference type="EMBL" id="AGY58025.1"/>
    </source>
</evidence>
<dbReference type="InterPro" id="IPR050309">
    <property type="entry name" value="Type-B_Carboxylest/Lipase"/>
</dbReference>
<dbReference type="InterPro" id="IPR038670">
    <property type="entry name" value="HslJ-like_sf"/>
</dbReference>
<organism evidence="6 7">
    <name type="scientific">Gloeobacter kilaueensis (strain ATCC BAA-2537 / CCAP 1431/1 / ULC 316 / JS1)</name>
    <dbReference type="NCBI Taxonomy" id="1183438"/>
    <lineage>
        <taxon>Bacteria</taxon>
        <taxon>Bacillati</taxon>
        <taxon>Cyanobacteriota</taxon>
        <taxon>Cyanophyceae</taxon>
        <taxon>Gloeobacterales</taxon>
        <taxon>Gloeobacteraceae</taxon>
        <taxon>Gloeobacter</taxon>
    </lineage>
</organism>
<keyword evidence="3" id="KW-0732">Signal</keyword>
<dbReference type="PROSITE" id="PS51257">
    <property type="entry name" value="PROKAR_LIPOPROTEIN"/>
    <property type="match status" value="1"/>
</dbReference>
<feature type="domain" description="Carboxylesterase type B" evidence="4">
    <location>
        <begin position="30"/>
        <end position="352"/>
    </location>
</feature>
<keyword evidence="2 3" id="KW-0378">Hydrolase</keyword>
<dbReference type="eggNOG" id="COG2272">
    <property type="taxonomic scope" value="Bacteria"/>
</dbReference>
<evidence type="ECO:0000313" key="7">
    <source>
        <dbReference type="Proteomes" id="UP000017396"/>
    </source>
</evidence>
<dbReference type="STRING" id="1183438.GKIL_1779"/>
<dbReference type="PATRIC" id="fig|1183438.3.peg.1742"/>
<proteinExistence type="inferred from homology"/>
<dbReference type="Gene3D" id="3.40.50.1820">
    <property type="entry name" value="alpha/beta hydrolase"/>
    <property type="match status" value="1"/>
</dbReference>
<evidence type="ECO:0000259" key="4">
    <source>
        <dbReference type="Pfam" id="PF00135"/>
    </source>
</evidence>
<dbReference type="EMBL" id="CP003587">
    <property type="protein sequence ID" value="AGY58025.1"/>
    <property type="molecule type" value="Genomic_DNA"/>
</dbReference>
<reference evidence="6 7" key="1">
    <citation type="journal article" date="2013" name="PLoS ONE">
        <title>Cultivation and Complete Genome Sequencing of Gloeobacter kilaueensis sp. nov., from a Lava Cave in Kilauea Caldera, Hawai'i.</title>
        <authorList>
            <person name="Saw J.H."/>
            <person name="Schatz M."/>
            <person name="Brown M.V."/>
            <person name="Kunkel D.D."/>
            <person name="Foster J.S."/>
            <person name="Shick H."/>
            <person name="Christensen S."/>
            <person name="Hou S."/>
            <person name="Wan X."/>
            <person name="Donachie S.P."/>
        </authorList>
    </citation>
    <scope>NUCLEOTIDE SEQUENCE [LARGE SCALE GENOMIC DNA]</scope>
    <source>
        <strain evidence="7">JS</strain>
    </source>
</reference>